<organism evidence="1 2">
    <name type="scientific">Rhizobium gallicum bv. gallicum R602sp</name>
    <dbReference type="NCBI Taxonomy" id="1041138"/>
    <lineage>
        <taxon>Bacteria</taxon>
        <taxon>Pseudomonadati</taxon>
        <taxon>Pseudomonadota</taxon>
        <taxon>Alphaproteobacteria</taxon>
        <taxon>Hyphomicrobiales</taxon>
        <taxon>Rhizobiaceae</taxon>
        <taxon>Rhizobium/Agrobacterium group</taxon>
        <taxon>Rhizobium</taxon>
    </lineage>
</organism>
<dbReference type="HOGENOM" id="CLU_2993561_0_0_5"/>
<gene>
    <name evidence="1" type="ORF">RGR602_CH00942</name>
</gene>
<proteinExistence type="predicted"/>
<keyword evidence="2" id="KW-1185">Reference proteome</keyword>
<protein>
    <submittedName>
        <fullName evidence="1">Uncharacterized protein</fullName>
    </submittedName>
</protein>
<dbReference type="KEGG" id="rga:RGR602_CH00942"/>
<evidence type="ECO:0000313" key="2">
    <source>
        <dbReference type="Proteomes" id="UP000031368"/>
    </source>
</evidence>
<sequence length="57" mass="6238">MEGAPSPTSRQRSCCLMRIYALQKSSPKTGRFPSASDVIGEGIAPMRLEEEVEDRPA</sequence>
<reference evidence="1 2" key="1">
    <citation type="submission" date="2013-11" db="EMBL/GenBank/DDBJ databases">
        <title>Complete genome sequence of Rhizobium gallicum bv. gallicum R602.</title>
        <authorList>
            <person name="Bustos P."/>
            <person name="Santamaria R.I."/>
            <person name="Lozano L."/>
            <person name="Acosta J.L."/>
            <person name="Ormeno-Orrillo E."/>
            <person name="Rogel M.A."/>
            <person name="Romero D."/>
            <person name="Cevallos M.A."/>
            <person name="Martinez-Romero E."/>
            <person name="Gonzalez V."/>
        </authorList>
    </citation>
    <scope>NUCLEOTIDE SEQUENCE [LARGE SCALE GENOMIC DNA]</scope>
    <source>
        <strain evidence="1 2">R602</strain>
    </source>
</reference>
<dbReference type="AlphaFoldDB" id="A0A0B4X157"/>
<dbReference type="EMBL" id="CP006877">
    <property type="protein sequence ID" value="AJD40303.1"/>
    <property type="molecule type" value="Genomic_DNA"/>
</dbReference>
<name>A0A0B4X157_9HYPH</name>
<evidence type="ECO:0000313" key="1">
    <source>
        <dbReference type="EMBL" id="AJD40303.1"/>
    </source>
</evidence>
<dbReference type="Proteomes" id="UP000031368">
    <property type="component" value="Chromosome"/>
</dbReference>
<accession>A0A0B4X157</accession>